<evidence type="ECO:0000313" key="1">
    <source>
        <dbReference type="EMBL" id="KAF2174928.1"/>
    </source>
</evidence>
<reference evidence="1" key="1">
    <citation type="journal article" date="2020" name="Stud. Mycol.">
        <title>101 Dothideomycetes genomes: a test case for predicting lifestyles and emergence of pathogens.</title>
        <authorList>
            <person name="Haridas S."/>
            <person name="Albert R."/>
            <person name="Binder M."/>
            <person name="Bloem J."/>
            <person name="Labutti K."/>
            <person name="Salamov A."/>
            <person name="Andreopoulos B."/>
            <person name="Baker S."/>
            <person name="Barry K."/>
            <person name="Bills G."/>
            <person name="Bluhm B."/>
            <person name="Cannon C."/>
            <person name="Castanera R."/>
            <person name="Culley D."/>
            <person name="Daum C."/>
            <person name="Ezra D."/>
            <person name="Gonzalez J."/>
            <person name="Henrissat B."/>
            <person name="Kuo A."/>
            <person name="Liang C."/>
            <person name="Lipzen A."/>
            <person name="Lutzoni F."/>
            <person name="Magnuson J."/>
            <person name="Mondo S."/>
            <person name="Nolan M."/>
            <person name="Ohm R."/>
            <person name="Pangilinan J."/>
            <person name="Park H.-J."/>
            <person name="Ramirez L."/>
            <person name="Alfaro M."/>
            <person name="Sun H."/>
            <person name="Tritt A."/>
            <person name="Yoshinaga Y."/>
            <person name="Zwiers L.-H."/>
            <person name="Turgeon B."/>
            <person name="Goodwin S."/>
            <person name="Spatafora J."/>
            <person name="Crous P."/>
            <person name="Grigoriev I."/>
        </authorList>
    </citation>
    <scope>NUCLEOTIDE SEQUENCE</scope>
    <source>
        <strain evidence="1">CBS 207.26</strain>
    </source>
</reference>
<sequence length="134" mass="15658">MSSYHKGSLLDYIWSYSFLIIIRTKLQENNSFELTGNIMYYSLTKSKRVTRSVLVSKIYRIVSEINTIICTDSYSLYECLVKLGTTKEKRLIINIMALQESYKHNLADAFTKRDSNSSLIRFINTNKAHVRIDR</sequence>
<dbReference type="OrthoDB" id="411592at2759"/>
<evidence type="ECO:0000313" key="2">
    <source>
        <dbReference type="Proteomes" id="UP000800200"/>
    </source>
</evidence>
<dbReference type="AlphaFoldDB" id="A0A6A6D8W3"/>
<proteinExistence type="predicted"/>
<organism evidence="1 2">
    <name type="scientific">Zopfia rhizophila CBS 207.26</name>
    <dbReference type="NCBI Taxonomy" id="1314779"/>
    <lineage>
        <taxon>Eukaryota</taxon>
        <taxon>Fungi</taxon>
        <taxon>Dikarya</taxon>
        <taxon>Ascomycota</taxon>
        <taxon>Pezizomycotina</taxon>
        <taxon>Dothideomycetes</taxon>
        <taxon>Dothideomycetes incertae sedis</taxon>
        <taxon>Zopfiaceae</taxon>
        <taxon>Zopfia</taxon>
    </lineage>
</organism>
<accession>A0A6A6D8W3</accession>
<gene>
    <name evidence="1" type="ORF">K469DRAFT_724924</name>
</gene>
<dbReference type="EMBL" id="ML994760">
    <property type="protein sequence ID" value="KAF2174928.1"/>
    <property type="molecule type" value="Genomic_DNA"/>
</dbReference>
<dbReference type="Proteomes" id="UP000800200">
    <property type="component" value="Unassembled WGS sequence"/>
</dbReference>
<keyword evidence="2" id="KW-1185">Reference proteome</keyword>
<protein>
    <submittedName>
        <fullName evidence="1">Uncharacterized protein</fullName>
    </submittedName>
</protein>
<name>A0A6A6D8W3_9PEZI</name>